<organism evidence="1 2">
    <name type="scientific">Hyaloscypha hepaticicola</name>
    <dbReference type="NCBI Taxonomy" id="2082293"/>
    <lineage>
        <taxon>Eukaryota</taxon>
        <taxon>Fungi</taxon>
        <taxon>Dikarya</taxon>
        <taxon>Ascomycota</taxon>
        <taxon>Pezizomycotina</taxon>
        <taxon>Leotiomycetes</taxon>
        <taxon>Helotiales</taxon>
        <taxon>Hyaloscyphaceae</taxon>
        <taxon>Hyaloscypha</taxon>
    </lineage>
</organism>
<proteinExistence type="predicted"/>
<evidence type="ECO:0000313" key="1">
    <source>
        <dbReference type="EMBL" id="PMD20876.1"/>
    </source>
</evidence>
<protein>
    <submittedName>
        <fullName evidence="1">Uncharacterized protein</fullName>
    </submittedName>
</protein>
<reference evidence="1 2" key="1">
    <citation type="submission" date="2016-05" db="EMBL/GenBank/DDBJ databases">
        <title>A degradative enzymes factory behind the ericoid mycorrhizal symbiosis.</title>
        <authorList>
            <consortium name="DOE Joint Genome Institute"/>
            <person name="Martino E."/>
            <person name="Morin E."/>
            <person name="Grelet G."/>
            <person name="Kuo A."/>
            <person name="Kohler A."/>
            <person name="Daghino S."/>
            <person name="Barry K."/>
            <person name="Choi C."/>
            <person name="Cichocki N."/>
            <person name="Clum A."/>
            <person name="Copeland A."/>
            <person name="Hainaut M."/>
            <person name="Haridas S."/>
            <person name="Labutti K."/>
            <person name="Lindquist E."/>
            <person name="Lipzen A."/>
            <person name="Khouja H.-R."/>
            <person name="Murat C."/>
            <person name="Ohm R."/>
            <person name="Olson A."/>
            <person name="Spatafora J."/>
            <person name="Veneault-Fourrey C."/>
            <person name="Henrissat B."/>
            <person name="Grigoriev I."/>
            <person name="Martin F."/>
            <person name="Perotto S."/>
        </authorList>
    </citation>
    <scope>NUCLEOTIDE SEQUENCE [LARGE SCALE GENOMIC DNA]</scope>
    <source>
        <strain evidence="1 2">UAMH 7357</strain>
    </source>
</reference>
<gene>
    <name evidence="1" type="ORF">NA56DRAFT_722138</name>
</gene>
<name>A0A2J6Q3Q3_9HELO</name>
<keyword evidence="2" id="KW-1185">Reference proteome</keyword>
<sequence length="248" mass="28056">MLGFLELLPIYTTILNHACPNLKKLALHLGTEGQYVNSRFDGGTAKTDEELIGDVMKTLVEGLPGLQRLVLGDYEVSRDVDGEPIWNVVSLTPVEDEWAPLRLWTKVVDDRAPVTQLQHSIWDVVPVSREENSKQEAPLEPDQPDQLENRELLDQVRLFGTVTEVLEVDIGAEDEDIDRKCPSFLRYLPGSYATPLRLLAFLTSYIHALSLRSPDAQLLLRLSFEKLIKVLDKLEWRVKYPSLVASPN</sequence>
<evidence type="ECO:0000313" key="2">
    <source>
        <dbReference type="Proteomes" id="UP000235672"/>
    </source>
</evidence>
<accession>A0A2J6Q3Q3</accession>
<dbReference type="OrthoDB" id="3555548at2759"/>
<dbReference type="Proteomes" id="UP000235672">
    <property type="component" value="Unassembled WGS sequence"/>
</dbReference>
<dbReference type="AlphaFoldDB" id="A0A2J6Q3Q3"/>
<dbReference type="EMBL" id="KZ613483">
    <property type="protein sequence ID" value="PMD20876.1"/>
    <property type="molecule type" value="Genomic_DNA"/>
</dbReference>